<reference evidence="3" key="1">
    <citation type="journal article" date="2011" name="Nat. Commun.">
        <title>Effector diversification within compartments of the Leptosphaeria maculans genome affected by Repeat-Induced Point mutations.</title>
        <authorList>
            <person name="Rouxel T."/>
            <person name="Grandaubert J."/>
            <person name="Hane J.K."/>
            <person name="Hoede C."/>
            <person name="van de Wouw A.P."/>
            <person name="Couloux A."/>
            <person name="Dominguez V."/>
            <person name="Anthouard V."/>
            <person name="Bally P."/>
            <person name="Bourras S."/>
            <person name="Cozijnsen A.J."/>
            <person name="Ciuffetti L.M."/>
            <person name="Degrave A."/>
            <person name="Dilmaghani A."/>
            <person name="Duret L."/>
            <person name="Fudal I."/>
            <person name="Goodwin S.B."/>
            <person name="Gout L."/>
            <person name="Glaser N."/>
            <person name="Linglin J."/>
            <person name="Kema G.H.J."/>
            <person name="Lapalu N."/>
            <person name="Lawrence C.B."/>
            <person name="May K."/>
            <person name="Meyer M."/>
            <person name="Ollivier B."/>
            <person name="Poulain J."/>
            <person name="Schoch C.L."/>
            <person name="Simon A."/>
            <person name="Spatafora J.W."/>
            <person name="Stachowiak A."/>
            <person name="Turgeon B.G."/>
            <person name="Tyler B.M."/>
            <person name="Vincent D."/>
            <person name="Weissenbach J."/>
            <person name="Amselem J."/>
            <person name="Quesneville H."/>
            <person name="Oliver R.P."/>
            <person name="Wincker P."/>
            <person name="Balesdent M.-H."/>
            <person name="Howlett B.J."/>
        </authorList>
    </citation>
    <scope>NUCLEOTIDE SEQUENCE [LARGE SCALE GENOMIC DNA]</scope>
    <source>
        <strain evidence="3">JN3 / isolate v23.1.3 / race Av1-4-5-6-7-8</strain>
    </source>
</reference>
<gene>
    <name evidence="2" type="ORF">LEMA_P102020.1</name>
</gene>
<accession>E5A0L1</accession>
<dbReference type="InParanoid" id="E5A0L1"/>
<dbReference type="GO" id="GO:0005524">
    <property type="term" value="F:ATP binding"/>
    <property type="evidence" value="ECO:0007669"/>
    <property type="project" value="InterPro"/>
</dbReference>
<dbReference type="AlphaFoldDB" id="E5A0L1"/>
<evidence type="ECO:0000313" key="2">
    <source>
        <dbReference type="EMBL" id="CBX97071.1"/>
    </source>
</evidence>
<evidence type="ECO:0000259" key="1">
    <source>
        <dbReference type="PROSITE" id="PS50011"/>
    </source>
</evidence>
<dbReference type="HOGENOM" id="CLU_1366459_0_0_1"/>
<dbReference type="GO" id="GO:0004672">
    <property type="term" value="F:protein kinase activity"/>
    <property type="evidence" value="ECO:0007669"/>
    <property type="project" value="InterPro"/>
</dbReference>
<feature type="domain" description="Protein kinase" evidence="1">
    <location>
        <begin position="1"/>
        <end position="178"/>
    </location>
</feature>
<dbReference type="Gene3D" id="1.10.510.10">
    <property type="entry name" value="Transferase(Phosphotransferase) domain 1"/>
    <property type="match status" value="1"/>
</dbReference>
<name>E5A0L1_LEPMJ</name>
<dbReference type="OrthoDB" id="3673723at2759"/>
<dbReference type="InterPro" id="IPR000719">
    <property type="entry name" value="Prot_kinase_dom"/>
</dbReference>
<dbReference type="VEuPathDB" id="FungiDB:LEMA_P102020.1"/>
<dbReference type="SUPFAM" id="SSF56112">
    <property type="entry name" value="Protein kinase-like (PK-like)"/>
    <property type="match status" value="1"/>
</dbReference>
<dbReference type="Proteomes" id="UP000002668">
    <property type="component" value="Genome"/>
</dbReference>
<protein>
    <recommendedName>
        <fullName evidence="1">Protein kinase domain-containing protein</fullName>
    </recommendedName>
</protein>
<dbReference type="PROSITE" id="PS50011">
    <property type="entry name" value="PROTEIN_KINASE_DOM"/>
    <property type="match status" value="1"/>
</dbReference>
<organism evidence="3">
    <name type="scientific">Leptosphaeria maculans (strain JN3 / isolate v23.1.3 / race Av1-4-5-6-7-8)</name>
    <name type="common">Blackleg fungus</name>
    <name type="synonym">Phoma lingam</name>
    <dbReference type="NCBI Taxonomy" id="985895"/>
    <lineage>
        <taxon>Eukaryota</taxon>
        <taxon>Fungi</taxon>
        <taxon>Dikarya</taxon>
        <taxon>Ascomycota</taxon>
        <taxon>Pezizomycotina</taxon>
        <taxon>Dothideomycetes</taxon>
        <taxon>Pleosporomycetidae</taxon>
        <taxon>Pleosporales</taxon>
        <taxon>Pleosporineae</taxon>
        <taxon>Leptosphaeriaceae</taxon>
        <taxon>Plenodomus</taxon>
        <taxon>Plenodomus lingam/Leptosphaeria maculans species complex</taxon>
    </lineage>
</organism>
<evidence type="ECO:0000313" key="3">
    <source>
        <dbReference type="Proteomes" id="UP000002668"/>
    </source>
</evidence>
<sequence length="200" mass="22102">MAIFSLQDDPADSYQDNPFHYLVGAVPDTGSSATTESSDFSAASRYPPELFHTFYTKSGDAARPLGSATDIWALGQVMWCLLTNLEHGGDFRPRWENEGGGSAEGISRVFINDGEKYGREDLEERVFGEDTVAGGYSAVLKGVVRDCLNWDPWDRPGLEELKRRIEGAVELKGTRELLVRVPGDVERWLVGGKWSGEVVQ</sequence>
<proteinExistence type="predicted"/>
<dbReference type="InterPro" id="IPR011009">
    <property type="entry name" value="Kinase-like_dom_sf"/>
</dbReference>
<dbReference type="EMBL" id="FP929130">
    <property type="protein sequence ID" value="CBX97071.1"/>
    <property type="molecule type" value="Genomic_DNA"/>
</dbReference>
<keyword evidence="3" id="KW-1185">Reference proteome</keyword>